<dbReference type="SUPFAM" id="SSF52540">
    <property type="entry name" value="P-loop containing nucleoside triphosphate hydrolases"/>
    <property type="match status" value="1"/>
</dbReference>
<dbReference type="InterPro" id="IPR050534">
    <property type="entry name" value="Coronavir_polyprotein_1ab"/>
</dbReference>
<sequence length="516" mass="56727">MTTPSTPENTTSAVTLSHDQADAFDQISAILKDSGVDLDDSLLMPPKASTSAVAAVMGKAGSGKTLLLAELVNALKDAGVSIVSGDYESKKALDRRTLAILAPTNKAASVLRMRGVPATTIHRILYSPVYDPEYEKIAEWLAENGERPEIEGLTDEALERAHAFYQLHKSIPGALAAAGLRGSDFITGWKRREDPLDIGFIDEGSMLDDRQFEDLQAIFSTLIVFGDPAQLAPVNQSGSMVFDKLPEKAKFSLSRIHRQDADNPILDLAHALADPELGFEDFERMIEEKARQDDRVVWSQRVEVDLMARSPVLVWRNNTRVRLISAFRAVHGAPEDDLLEGEPLICDGIELPMKHRKKRLDLEARGLIKGAQVVYLGPGRKPGFSRLHVMGAEDPQVSAASIVKIEKPDEEEPFIPYAARMGAAFLHGAAVTIHKAQGSQWENVQVFAPDLFVAARMGRVEAGQPLWKRLAYVAITRAQERLYWVVRNRLAKPTGPLVIDDLRAAPAAPLTLEEQT</sequence>
<dbReference type="SMART" id="SM00382">
    <property type="entry name" value="AAA"/>
    <property type="match status" value="1"/>
</dbReference>
<evidence type="ECO:0000313" key="4">
    <source>
        <dbReference type="EMBL" id="CUK26137.1"/>
    </source>
</evidence>
<reference evidence="5" key="1">
    <citation type="submission" date="2015-09" db="EMBL/GenBank/DDBJ databases">
        <authorList>
            <person name="Rodrigo-Torres Lidia"/>
            <person name="Arahal R.David."/>
        </authorList>
    </citation>
    <scope>NUCLEOTIDE SEQUENCE [LARGE SCALE GENOMIC DNA]</scope>
    <source>
        <strain evidence="5">CECT 5114</strain>
    </source>
</reference>
<dbReference type="EMBL" id="CYUE01000020">
    <property type="protein sequence ID" value="CUK26137.1"/>
    <property type="molecule type" value="Genomic_DNA"/>
</dbReference>
<dbReference type="PANTHER" id="PTHR43788">
    <property type="entry name" value="DNA2/NAM7 HELICASE FAMILY MEMBER"/>
    <property type="match status" value="1"/>
</dbReference>
<dbReference type="InterPro" id="IPR003593">
    <property type="entry name" value="AAA+_ATPase"/>
</dbReference>
<feature type="domain" description="AAA+ ATPase" evidence="3">
    <location>
        <begin position="50"/>
        <end position="291"/>
    </location>
</feature>
<keyword evidence="5" id="KW-1185">Reference proteome</keyword>
<evidence type="ECO:0000259" key="3">
    <source>
        <dbReference type="SMART" id="SM00382"/>
    </source>
</evidence>
<dbReference type="FunFam" id="3.40.50.300:FF:001347">
    <property type="entry name" value="Putative ATPase"/>
    <property type="match status" value="1"/>
</dbReference>
<dbReference type="Gene3D" id="3.40.50.300">
    <property type="entry name" value="P-loop containing nucleotide triphosphate hydrolases"/>
    <property type="match status" value="2"/>
</dbReference>
<dbReference type="InterPro" id="IPR027417">
    <property type="entry name" value="P-loop_NTPase"/>
</dbReference>
<organism evidence="4 5">
    <name type="scientific">Cognatishimia activa</name>
    <dbReference type="NCBI Taxonomy" id="1715691"/>
    <lineage>
        <taxon>Bacteria</taxon>
        <taxon>Pseudomonadati</taxon>
        <taxon>Pseudomonadota</taxon>
        <taxon>Alphaproteobacteria</taxon>
        <taxon>Rhodobacterales</taxon>
        <taxon>Paracoccaceae</taxon>
        <taxon>Cognatishimia</taxon>
    </lineage>
</organism>
<dbReference type="InterPro" id="IPR027785">
    <property type="entry name" value="UvrD-like_helicase_C"/>
</dbReference>
<evidence type="ECO:0000256" key="1">
    <source>
        <dbReference type="ARBA" id="ARBA00022741"/>
    </source>
</evidence>
<proteinExistence type="predicted"/>
<keyword evidence="2" id="KW-0067">ATP-binding</keyword>
<evidence type="ECO:0000313" key="5">
    <source>
        <dbReference type="Proteomes" id="UP000051184"/>
    </source>
</evidence>
<dbReference type="GO" id="GO:0003678">
    <property type="term" value="F:DNA helicase activity"/>
    <property type="evidence" value="ECO:0007669"/>
    <property type="project" value="UniProtKB-ARBA"/>
</dbReference>
<name>A0A0P1IRB7_9RHOB</name>
<dbReference type="PANTHER" id="PTHR43788:SF6">
    <property type="entry name" value="DNA HELICASE B"/>
    <property type="match status" value="1"/>
</dbReference>
<dbReference type="OrthoDB" id="9803432at2"/>
<dbReference type="GO" id="GO:0005524">
    <property type="term" value="F:ATP binding"/>
    <property type="evidence" value="ECO:0007669"/>
    <property type="project" value="UniProtKB-KW"/>
</dbReference>
<protein>
    <submittedName>
        <fullName evidence="4">Dtr system oriT relaxase</fullName>
    </submittedName>
</protein>
<dbReference type="Pfam" id="PF13538">
    <property type="entry name" value="UvrD_C_2"/>
    <property type="match status" value="1"/>
</dbReference>
<dbReference type="Pfam" id="PF13604">
    <property type="entry name" value="AAA_30"/>
    <property type="match status" value="1"/>
</dbReference>
<dbReference type="STRING" id="1715691.TA5113_02082"/>
<gene>
    <name evidence="4" type="ORF">TA5114_01944</name>
</gene>
<keyword evidence="1" id="KW-0547">Nucleotide-binding</keyword>
<dbReference type="Proteomes" id="UP000051184">
    <property type="component" value="Unassembled WGS sequence"/>
</dbReference>
<evidence type="ECO:0000256" key="2">
    <source>
        <dbReference type="ARBA" id="ARBA00022840"/>
    </source>
</evidence>
<dbReference type="CDD" id="cd18809">
    <property type="entry name" value="SF1_C_RecD"/>
    <property type="match status" value="1"/>
</dbReference>
<accession>A0A0P1IRB7</accession>
<dbReference type="AlphaFoldDB" id="A0A0P1IRB7"/>
<dbReference type="RefSeq" id="WP_058315071.1">
    <property type="nucleotide sequence ID" value="NZ_CYTO01000020.1"/>
</dbReference>